<dbReference type="PANTHER" id="PTHR46832:SF1">
    <property type="entry name" value="5'-METHYLTHIOADENOSINE_S-ADENOSYLHOMOCYSTEINE NUCLEOSIDASE"/>
    <property type="match status" value="1"/>
</dbReference>
<dbReference type="SUPFAM" id="SSF53167">
    <property type="entry name" value="Purine and uridine phosphorylases"/>
    <property type="match status" value="1"/>
</dbReference>
<keyword evidence="3" id="KW-1185">Reference proteome</keyword>
<dbReference type="AlphaFoldDB" id="L0R9C4"/>
<protein>
    <submittedName>
        <fullName evidence="2">Purine or other phosphorylase family 1</fullName>
    </submittedName>
</protein>
<dbReference type="GO" id="GO:0008930">
    <property type="term" value="F:methylthioadenosine nucleosidase activity"/>
    <property type="evidence" value="ECO:0007669"/>
    <property type="project" value="TreeGrafter"/>
</dbReference>
<evidence type="ECO:0000313" key="2">
    <source>
        <dbReference type="EMBL" id="CCO22186.1"/>
    </source>
</evidence>
<name>L0R9C4_9BACT</name>
<dbReference type="HOGENOM" id="CLU_031248_4_2_7"/>
<dbReference type="PATRIC" id="fig|1121451.3.peg.190"/>
<dbReference type="Pfam" id="PF01048">
    <property type="entry name" value="PNP_UDP_1"/>
    <property type="match status" value="1"/>
</dbReference>
<gene>
    <name evidence="2" type="ORF">DESAM_10205</name>
</gene>
<sequence>MTIKTIGIVAAMEQEAQAACPSGERGTLGEFESLSGTLESGIKFTCIISGIGIERAGRAAKILCAEKPDLLMSIGVSGGLAPGLSAGNLVAATTIHSDISDFKPWHENDEDALMRSEIIPLCGKDIQCGRLITTEKPVLTPQDKVLMHDRTGAIAVDMESIAVAQTAATEKIPFACVRAVSDGPEKSIPAESLAGIDKNGKTHLKPVLQAILKRPSLILELIPMGMDYSKALKGLKKILK</sequence>
<dbReference type="GO" id="GO:0005829">
    <property type="term" value="C:cytosol"/>
    <property type="evidence" value="ECO:0007669"/>
    <property type="project" value="TreeGrafter"/>
</dbReference>
<dbReference type="KEGG" id="dhy:DESAM_10205"/>
<accession>L0R9C4</accession>
<feature type="domain" description="Nucleoside phosphorylase" evidence="1">
    <location>
        <begin position="5"/>
        <end position="189"/>
    </location>
</feature>
<dbReference type="CDD" id="cd17768">
    <property type="entry name" value="adenosylhopane_nucleosidase_HpnG-like"/>
    <property type="match status" value="1"/>
</dbReference>
<dbReference type="Gene3D" id="3.40.50.1580">
    <property type="entry name" value="Nucleoside phosphorylase domain"/>
    <property type="match status" value="1"/>
</dbReference>
<dbReference type="RefSeq" id="WP_015334796.1">
    <property type="nucleotide sequence ID" value="NC_020055.1"/>
</dbReference>
<dbReference type="eggNOG" id="COG0775">
    <property type="taxonomic scope" value="Bacteria"/>
</dbReference>
<dbReference type="EMBL" id="FO203522">
    <property type="protein sequence ID" value="CCO22186.1"/>
    <property type="molecule type" value="Genomic_DNA"/>
</dbReference>
<dbReference type="STRING" id="1121451.DESAM_10205"/>
<organism evidence="2 3">
    <name type="scientific">Maridesulfovibrio hydrothermalis AM13 = DSM 14728</name>
    <dbReference type="NCBI Taxonomy" id="1121451"/>
    <lineage>
        <taxon>Bacteria</taxon>
        <taxon>Pseudomonadati</taxon>
        <taxon>Thermodesulfobacteriota</taxon>
        <taxon>Desulfovibrionia</taxon>
        <taxon>Desulfovibrionales</taxon>
        <taxon>Desulfovibrionaceae</taxon>
        <taxon>Maridesulfovibrio</taxon>
    </lineage>
</organism>
<dbReference type="GO" id="GO:0008782">
    <property type="term" value="F:adenosylhomocysteine nucleosidase activity"/>
    <property type="evidence" value="ECO:0007669"/>
    <property type="project" value="TreeGrafter"/>
</dbReference>
<dbReference type="OrthoDB" id="5451816at2"/>
<dbReference type="Proteomes" id="UP000010808">
    <property type="component" value="Chromosome"/>
</dbReference>
<evidence type="ECO:0000259" key="1">
    <source>
        <dbReference type="Pfam" id="PF01048"/>
    </source>
</evidence>
<dbReference type="PANTHER" id="PTHR46832">
    <property type="entry name" value="5'-METHYLTHIOADENOSINE/S-ADENOSYLHOMOCYSTEINE NUCLEOSIDASE"/>
    <property type="match status" value="1"/>
</dbReference>
<proteinExistence type="predicted"/>
<reference evidence="2 3" key="1">
    <citation type="submission" date="2012-10" db="EMBL/GenBank/DDBJ databases">
        <authorList>
            <person name="Genoscope - CEA"/>
        </authorList>
    </citation>
    <scope>NUCLEOTIDE SEQUENCE [LARGE SCALE GENOMIC DNA]</scope>
    <source>
        <strain evidence="3">AM13 / DSM 14728</strain>
    </source>
</reference>
<dbReference type="GO" id="GO:0009116">
    <property type="term" value="P:nucleoside metabolic process"/>
    <property type="evidence" value="ECO:0007669"/>
    <property type="project" value="InterPro"/>
</dbReference>
<dbReference type="InterPro" id="IPR035994">
    <property type="entry name" value="Nucleoside_phosphorylase_sf"/>
</dbReference>
<evidence type="ECO:0000313" key="3">
    <source>
        <dbReference type="Proteomes" id="UP000010808"/>
    </source>
</evidence>
<dbReference type="GO" id="GO:0019284">
    <property type="term" value="P:L-methionine salvage from S-adenosylmethionine"/>
    <property type="evidence" value="ECO:0007669"/>
    <property type="project" value="TreeGrafter"/>
</dbReference>
<dbReference type="InterPro" id="IPR000845">
    <property type="entry name" value="Nucleoside_phosphorylase_d"/>
</dbReference>